<dbReference type="InterPro" id="IPR016181">
    <property type="entry name" value="Acyl_CoA_acyltransferase"/>
</dbReference>
<reference evidence="4 5" key="1">
    <citation type="submission" date="2023-11" db="EMBL/GenBank/DDBJ databases">
        <title>Complete genome of Pseudomonas benzenivorans BA3361.</title>
        <authorList>
            <person name="Shin S.Y."/>
            <person name="Song J."/>
            <person name="Kang H."/>
        </authorList>
    </citation>
    <scope>NUCLEOTIDE SEQUENCE [LARGE SCALE GENOMIC DNA]</scope>
    <source>
        <strain evidence="4 5">HNIBRBA3361</strain>
    </source>
</reference>
<dbReference type="InterPro" id="IPR000182">
    <property type="entry name" value="GNAT_dom"/>
</dbReference>
<dbReference type="Gene3D" id="3.40.630.30">
    <property type="match status" value="1"/>
</dbReference>
<dbReference type="Proteomes" id="UP001305928">
    <property type="component" value="Chromosome"/>
</dbReference>
<sequence length="177" mass="19261">MVELAIRQAGERDIDALCALIFEHGPNPWNHLPEAEVRAHLQAIEDGSVQAVLVEGDSGGEPLGFVSYRLTRDFARYQPEDRREQLHAYICEAVVHRAAAGQGLGARLLGEAVRRLAGQGVADIYIDRHEQNAASAGMMRKAGFVELETFADPTRRPNGSGRTTVCCLRQGLSIANG</sequence>
<organism evidence="4 5">
    <name type="scientific">Pseudomonas benzenivorans</name>
    <dbReference type="NCBI Taxonomy" id="556533"/>
    <lineage>
        <taxon>Bacteria</taxon>
        <taxon>Pseudomonadati</taxon>
        <taxon>Pseudomonadota</taxon>
        <taxon>Gammaproteobacteria</taxon>
        <taxon>Pseudomonadales</taxon>
        <taxon>Pseudomonadaceae</taxon>
        <taxon>Pseudomonas</taxon>
    </lineage>
</organism>
<evidence type="ECO:0000256" key="2">
    <source>
        <dbReference type="ARBA" id="ARBA00023315"/>
    </source>
</evidence>
<protein>
    <submittedName>
        <fullName evidence="4">GNAT family N-acetyltransferase</fullName>
    </submittedName>
</protein>
<keyword evidence="5" id="KW-1185">Reference proteome</keyword>
<dbReference type="CDD" id="cd04301">
    <property type="entry name" value="NAT_SF"/>
    <property type="match status" value="1"/>
</dbReference>
<proteinExistence type="predicted"/>
<keyword evidence="1" id="KW-0808">Transferase</keyword>
<dbReference type="RefSeq" id="WP_318645578.1">
    <property type="nucleotide sequence ID" value="NZ_CP137892.1"/>
</dbReference>
<dbReference type="Pfam" id="PF00583">
    <property type="entry name" value="Acetyltransf_1"/>
    <property type="match status" value="1"/>
</dbReference>
<dbReference type="EMBL" id="CP137892">
    <property type="protein sequence ID" value="WPC06401.1"/>
    <property type="molecule type" value="Genomic_DNA"/>
</dbReference>
<evidence type="ECO:0000259" key="3">
    <source>
        <dbReference type="PROSITE" id="PS51186"/>
    </source>
</evidence>
<evidence type="ECO:0000313" key="5">
    <source>
        <dbReference type="Proteomes" id="UP001305928"/>
    </source>
</evidence>
<dbReference type="SUPFAM" id="SSF55729">
    <property type="entry name" value="Acyl-CoA N-acyltransferases (Nat)"/>
    <property type="match status" value="1"/>
</dbReference>
<evidence type="ECO:0000313" key="4">
    <source>
        <dbReference type="EMBL" id="WPC06401.1"/>
    </source>
</evidence>
<keyword evidence="2" id="KW-0012">Acyltransferase</keyword>
<dbReference type="InterPro" id="IPR050832">
    <property type="entry name" value="Bact_Acetyltransf"/>
</dbReference>
<name>A0ABZ0Q094_9PSED</name>
<gene>
    <name evidence="4" type="ORF">SBP02_06500</name>
</gene>
<evidence type="ECO:0000256" key="1">
    <source>
        <dbReference type="ARBA" id="ARBA00022679"/>
    </source>
</evidence>
<accession>A0ABZ0Q094</accession>
<dbReference type="PANTHER" id="PTHR43877">
    <property type="entry name" value="AMINOALKYLPHOSPHONATE N-ACETYLTRANSFERASE-RELATED-RELATED"/>
    <property type="match status" value="1"/>
</dbReference>
<feature type="domain" description="N-acetyltransferase" evidence="3">
    <location>
        <begin position="4"/>
        <end position="173"/>
    </location>
</feature>
<dbReference type="PROSITE" id="PS51186">
    <property type="entry name" value="GNAT"/>
    <property type="match status" value="1"/>
</dbReference>